<dbReference type="GO" id="GO:0008233">
    <property type="term" value="F:peptidase activity"/>
    <property type="evidence" value="ECO:0007669"/>
    <property type="project" value="UniProtKB-KW"/>
</dbReference>
<dbReference type="InterPro" id="IPR004176">
    <property type="entry name" value="Clp_R_N"/>
</dbReference>
<dbReference type="InterPro" id="IPR003959">
    <property type="entry name" value="ATPase_AAA_core"/>
</dbReference>
<dbReference type="PROSITE" id="PS00871">
    <property type="entry name" value="CLPAB_2"/>
    <property type="match status" value="1"/>
</dbReference>
<dbReference type="Pfam" id="PF17871">
    <property type="entry name" value="AAA_lid_9"/>
    <property type="match status" value="1"/>
</dbReference>
<dbReference type="PROSITE" id="PS00870">
    <property type="entry name" value="CLPAB_1"/>
    <property type="match status" value="1"/>
</dbReference>
<dbReference type="EMBL" id="JBGMEF010000037">
    <property type="protein sequence ID" value="MFO3667819.1"/>
    <property type="molecule type" value="Genomic_DNA"/>
</dbReference>
<evidence type="ECO:0000259" key="8">
    <source>
        <dbReference type="PROSITE" id="PS50151"/>
    </source>
</evidence>
<dbReference type="InterPro" id="IPR001270">
    <property type="entry name" value="ClpA/B"/>
</dbReference>
<evidence type="ECO:0000256" key="4">
    <source>
        <dbReference type="ARBA" id="ARBA00023186"/>
    </source>
</evidence>
<dbReference type="Pfam" id="PF00004">
    <property type="entry name" value="AAA"/>
    <property type="match status" value="1"/>
</dbReference>
<dbReference type="PANTHER" id="PTHR11638:SF175">
    <property type="entry name" value="ATP-DEPENDENT CLP PROTEASE, ATP-BINDING SUBUNIT CLPC"/>
    <property type="match status" value="1"/>
</dbReference>
<evidence type="ECO:0000256" key="5">
    <source>
        <dbReference type="PROSITE-ProRule" id="PRU01251"/>
    </source>
</evidence>
<dbReference type="PRINTS" id="PR00300">
    <property type="entry name" value="CLPPROTEASEA"/>
</dbReference>
<dbReference type="GO" id="GO:0006508">
    <property type="term" value="P:proteolysis"/>
    <property type="evidence" value="ECO:0007669"/>
    <property type="project" value="UniProtKB-KW"/>
</dbReference>
<dbReference type="Gene3D" id="1.10.1780.10">
    <property type="entry name" value="Clp, N-terminal domain"/>
    <property type="match status" value="1"/>
</dbReference>
<organism evidence="10 11">
    <name type="scientific">Anaerococcus kampingae</name>
    <dbReference type="NCBI Taxonomy" id="3115614"/>
    <lineage>
        <taxon>Bacteria</taxon>
        <taxon>Bacillati</taxon>
        <taxon>Bacillota</taxon>
        <taxon>Tissierellia</taxon>
        <taxon>Tissierellales</taxon>
        <taxon>Peptoniphilaceae</taxon>
        <taxon>Anaerococcus</taxon>
    </lineage>
</organism>
<sequence>MENNRLNRLTQQARRESYGLNHDYIGTEHLLLALMKTGSEASKALEAAGANYELLRSIVINNIGKGTAIRPATEYSKKVRKTLETARFYAKQRRDLTTSEEDVLLAIINDEDSFTNIMFLLSGVDKEEIKKNLRDLSKQAKEGEKSNSAFSENITKFTTNLNEMAENGRIDPVIGRDDEIKRIVQILMRRTKNNPILIGEPGVGKTAIAEGLAAQIVEGKLPAIMKDKTILSLDMASMIAGTKYRGDFEDRLKKLFEEAAQSDNLILFIDEFHMVLGAGAAEGSMDAANILKPILAKGDIQIIGATTIEEYRKHVEKDSALTRRMQPIQVDEPSVEDAKKIILGLKDKYEDHHDVKITDEAVDAAVDLSDRYITDRFLPDKAIDLIDEASSKVRIAAFKENPEKEDPEDILEELKNQKDQAVADQDFEKAAKLRDIINQKKFDLENKKEEEVSETLAIGYEDIANIVASWSKVPVERLTEDEKAKYAKLDTNLAGTVIGQNDAIESVAHAIKRARVGLKNPNKPIGSFIFVGPTGVGKTYLAKSLAKELFGSEENLIRMDMSEYMEKFAVSRLVGSPPGYVGYEEGGQLTEAVRTHPYSVILFDEIEKAHPDVFNLLLQILDDGRLTDGQGRTVDFKNTIIIMTSNVGVASLNKSTSIGFSLAEDEEAADNEKAKEVIGQAIKDSFAPEFLNRLDEVIMFNALGKKDIKEITGLMLEKTRERLREIGIEIVYDDKLVDLLAKEGFNSEYGARPLERHITKMIDDRLAEDILDNKLDKDMTIRISVRNDSLVFINISNTKVAEKIKKEALKVK</sequence>
<dbReference type="InterPro" id="IPR018368">
    <property type="entry name" value="ClpA/B_CS1"/>
</dbReference>
<dbReference type="InterPro" id="IPR019489">
    <property type="entry name" value="Clp_ATPase_C"/>
</dbReference>
<keyword evidence="3 6" id="KW-0067">ATP-binding</keyword>
<keyword evidence="7" id="KW-0175">Coiled coil</keyword>
<evidence type="ECO:0000256" key="6">
    <source>
        <dbReference type="RuleBase" id="RU004432"/>
    </source>
</evidence>
<dbReference type="GO" id="GO:0005524">
    <property type="term" value="F:ATP binding"/>
    <property type="evidence" value="ECO:0007669"/>
    <property type="project" value="UniProtKB-KW"/>
</dbReference>
<keyword evidence="2 6" id="KW-0547">Nucleotide-binding</keyword>
<dbReference type="SMART" id="SM00382">
    <property type="entry name" value="AAA"/>
    <property type="match status" value="2"/>
</dbReference>
<dbReference type="InterPro" id="IPR001943">
    <property type="entry name" value="UVR_dom"/>
</dbReference>
<dbReference type="Gene3D" id="1.10.8.60">
    <property type="match status" value="2"/>
</dbReference>
<dbReference type="RefSeq" id="WP_410035927.1">
    <property type="nucleotide sequence ID" value="NZ_JBGMEF010000037.1"/>
</dbReference>
<comment type="caution">
    <text evidence="10">The sequence shown here is derived from an EMBL/GenBank/DDBJ whole genome shotgun (WGS) entry which is preliminary data.</text>
</comment>
<dbReference type="SUPFAM" id="SSF81923">
    <property type="entry name" value="Double Clp-N motif"/>
    <property type="match status" value="1"/>
</dbReference>
<proteinExistence type="inferred from homology"/>
<dbReference type="SMART" id="SM01086">
    <property type="entry name" value="ClpB_D2-small"/>
    <property type="match status" value="1"/>
</dbReference>
<keyword evidence="10" id="KW-0378">Hydrolase</keyword>
<keyword evidence="11" id="KW-1185">Reference proteome</keyword>
<dbReference type="CDD" id="cd19499">
    <property type="entry name" value="RecA-like_ClpB_Hsp104-like"/>
    <property type="match status" value="1"/>
</dbReference>
<reference evidence="10 11" key="1">
    <citation type="journal article" date="2025" name="Anaerobe">
        <title>Description of Anaerococcus kampingiae sp. nov., Anaerococcus groningensis sp. nov., Anaerococcus martiniensis sp. nov., and Anaerococcus cruorum sp. nov., isolated from human clinical specimens.</title>
        <authorList>
            <person name="Boiten K.E."/>
            <person name="Meijer J."/>
            <person name="van Wezel E.M."/>
            <person name="Veloo A.C.M."/>
        </authorList>
    </citation>
    <scope>NUCLEOTIDE SEQUENCE [LARGE SCALE GENOMIC DNA]</scope>
    <source>
        <strain evidence="10 11">ENR0874</strain>
    </source>
</reference>
<dbReference type="PANTHER" id="PTHR11638">
    <property type="entry name" value="ATP-DEPENDENT CLP PROTEASE"/>
    <property type="match status" value="1"/>
</dbReference>
<evidence type="ECO:0000256" key="1">
    <source>
        <dbReference type="ARBA" id="ARBA00022737"/>
    </source>
</evidence>
<evidence type="ECO:0000313" key="11">
    <source>
        <dbReference type="Proteomes" id="UP001637994"/>
    </source>
</evidence>
<dbReference type="Gene3D" id="4.10.860.10">
    <property type="entry name" value="UVR domain"/>
    <property type="match status" value="1"/>
</dbReference>
<gene>
    <name evidence="10" type="ORF">ACCQ42_08560</name>
</gene>
<feature type="coiled-coil region" evidence="7">
    <location>
        <begin position="411"/>
        <end position="450"/>
    </location>
</feature>
<dbReference type="InterPro" id="IPR050130">
    <property type="entry name" value="ClpA_ClpB"/>
</dbReference>
<dbReference type="InterPro" id="IPR027417">
    <property type="entry name" value="P-loop_NTPase"/>
</dbReference>
<keyword evidence="1 5" id="KW-0677">Repeat</keyword>
<dbReference type="CDD" id="cd00009">
    <property type="entry name" value="AAA"/>
    <property type="match status" value="1"/>
</dbReference>
<dbReference type="PROSITE" id="PS50151">
    <property type="entry name" value="UVR"/>
    <property type="match status" value="1"/>
</dbReference>
<accession>A0ABW9MG45</accession>
<feature type="domain" description="UVR" evidence="8">
    <location>
        <begin position="408"/>
        <end position="443"/>
    </location>
</feature>
<evidence type="ECO:0000256" key="7">
    <source>
        <dbReference type="SAM" id="Coils"/>
    </source>
</evidence>
<dbReference type="Gene3D" id="3.40.50.300">
    <property type="entry name" value="P-loop containing nucleotide triphosphate hydrolases"/>
    <property type="match status" value="2"/>
</dbReference>
<dbReference type="InterPro" id="IPR036628">
    <property type="entry name" value="Clp_N_dom_sf"/>
</dbReference>
<name>A0ABW9MG45_9FIRM</name>
<dbReference type="InterPro" id="IPR041546">
    <property type="entry name" value="ClpA/ClpB_AAA_lid"/>
</dbReference>
<dbReference type="PROSITE" id="PS51903">
    <property type="entry name" value="CLP_R"/>
    <property type="match status" value="1"/>
</dbReference>
<dbReference type="Pfam" id="PF07724">
    <property type="entry name" value="AAA_2"/>
    <property type="match status" value="1"/>
</dbReference>
<evidence type="ECO:0000256" key="3">
    <source>
        <dbReference type="ARBA" id="ARBA00022840"/>
    </source>
</evidence>
<evidence type="ECO:0000256" key="2">
    <source>
        <dbReference type="ARBA" id="ARBA00022741"/>
    </source>
</evidence>
<dbReference type="Proteomes" id="UP001637994">
    <property type="component" value="Unassembled WGS sequence"/>
</dbReference>
<dbReference type="InterPro" id="IPR028299">
    <property type="entry name" value="ClpA/B_CS2"/>
</dbReference>
<dbReference type="Pfam" id="PF02861">
    <property type="entry name" value="Clp_N"/>
    <property type="match status" value="1"/>
</dbReference>
<dbReference type="SUPFAM" id="SSF52540">
    <property type="entry name" value="P-loop containing nucleoside triphosphate hydrolases"/>
    <property type="match status" value="2"/>
</dbReference>
<dbReference type="InterPro" id="IPR003593">
    <property type="entry name" value="AAA+_ATPase"/>
</dbReference>
<feature type="domain" description="Clp R" evidence="9">
    <location>
        <begin position="1"/>
        <end position="139"/>
    </location>
</feature>
<protein>
    <submittedName>
        <fullName evidence="10">ATP-dependent Clp protease ATP-binding subunit</fullName>
    </submittedName>
</protein>
<dbReference type="Pfam" id="PF10431">
    <property type="entry name" value="ClpB_D2-small"/>
    <property type="match status" value="1"/>
</dbReference>
<evidence type="ECO:0000313" key="10">
    <source>
        <dbReference type="EMBL" id="MFO3667819.1"/>
    </source>
</evidence>
<keyword evidence="4 6" id="KW-0143">Chaperone</keyword>
<comment type="similarity">
    <text evidence="6">Belongs to the ClpA/ClpB family.</text>
</comment>
<evidence type="ECO:0000259" key="9">
    <source>
        <dbReference type="PROSITE" id="PS51903"/>
    </source>
</evidence>
<keyword evidence="10" id="KW-0645">Protease</keyword>